<evidence type="ECO:0000256" key="5">
    <source>
        <dbReference type="HAMAP-Rule" id="MF_00299"/>
    </source>
</evidence>
<dbReference type="Gene3D" id="1.10.10.970">
    <property type="entry name" value="RNA 2'-phosphotransferase, Tpt1/KptA family, N-terminal domain"/>
    <property type="match status" value="1"/>
</dbReference>
<dbReference type="PANTHER" id="PTHR12684:SF2">
    <property type="entry name" value="TRNA 2'-PHOSPHOTRANSFERASE 1"/>
    <property type="match status" value="1"/>
</dbReference>
<dbReference type="GO" id="GO:0006388">
    <property type="term" value="P:tRNA splicing, via endonucleolytic cleavage and ligation"/>
    <property type="evidence" value="ECO:0007669"/>
    <property type="project" value="UniProtKB-UniRule"/>
</dbReference>
<proteinExistence type="inferred from homology"/>
<comment type="caution">
    <text evidence="6">The sequence shown here is derived from an EMBL/GenBank/DDBJ whole genome shotgun (WGS) entry which is preliminary data.</text>
</comment>
<comment type="similarity">
    <text evidence="1 5">Belongs to the KptA/TPT1 family.</text>
</comment>
<organism evidence="6 7">
    <name type="scientific">Xanthocytophaga flava</name>
    <dbReference type="NCBI Taxonomy" id="3048013"/>
    <lineage>
        <taxon>Bacteria</taxon>
        <taxon>Pseudomonadati</taxon>
        <taxon>Bacteroidota</taxon>
        <taxon>Cytophagia</taxon>
        <taxon>Cytophagales</taxon>
        <taxon>Rhodocytophagaceae</taxon>
        <taxon>Xanthocytophaga</taxon>
    </lineage>
</organism>
<sequence length="183" mass="20473">MSAKEEFKISKTLSYVLRHRPDEMGIILDENGYVGVDELIHQFNAYSQIKLTLEKLKQVVANNDKQRFAFSADGSMIRASQGHSVQVDLGYEAQTPPEFLYHGTAASNLPSIRKSGLAKRSRHHVHLSPDVDTAKNVGSRHGVPIVLPIKALEMHQDGKVFYKSANGVWLTDEIPVDYIILPH</sequence>
<dbReference type="GO" id="GO:0003950">
    <property type="term" value="F:NAD+ poly-ADP-ribosyltransferase activity"/>
    <property type="evidence" value="ECO:0007669"/>
    <property type="project" value="InterPro"/>
</dbReference>
<protein>
    <recommendedName>
        <fullName evidence="5">Probable RNA 2'-phosphotransferase</fullName>
        <ecNumber evidence="5">2.7.1.-</ecNumber>
    </recommendedName>
</protein>
<evidence type="ECO:0000256" key="2">
    <source>
        <dbReference type="ARBA" id="ARBA00022679"/>
    </source>
</evidence>
<dbReference type="EMBL" id="JASJOS010000019">
    <property type="protein sequence ID" value="MDJ1485256.1"/>
    <property type="molecule type" value="Genomic_DNA"/>
</dbReference>
<evidence type="ECO:0000256" key="4">
    <source>
        <dbReference type="ARBA" id="ARBA00025212"/>
    </source>
</evidence>
<dbReference type="Gene3D" id="3.20.170.30">
    <property type="match status" value="1"/>
</dbReference>
<dbReference type="PANTHER" id="PTHR12684">
    <property type="entry name" value="PUTATIVE PHOSPHOTRANSFERASE"/>
    <property type="match status" value="1"/>
</dbReference>
<comment type="function">
    <text evidence="4 5">Removes the 2'-phosphate from RNA via an intermediate in which the phosphate is ADP-ribosylated by NAD followed by a presumed transesterification to release the RNA and generate ADP-ribose 1''-2''-cyclic phosphate (APPR&gt;P). May function as an ADP-ribosylase.</text>
</comment>
<dbReference type="EC" id="2.7.1.-" evidence="5"/>
<keyword evidence="2 5" id="KW-0808">Transferase</keyword>
<keyword evidence="3 5" id="KW-0520">NAD</keyword>
<dbReference type="RefSeq" id="WP_313987564.1">
    <property type="nucleotide sequence ID" value="NZ_JASJOS010000019.1"/>
</dbReference>
<dbReference type="NCBIfam" id="NF002014">
    <property type="entry name" value="PRK00819.1-4"/>
    <property type="match status" value="1"/>
</dbReference>
<dbReference type="AlphaFoldDB" id="A0AAE3QUJ6"/>
<dbReference type="HAMAP" id="MF_00299">
    <property type="entry name" value="KptA"/>
    <property type="match status" value="1"/>
</dbReference>
<reference evidence="6" key="1">
    <citation type="submission" date="2023-05" db="EMBL/GenBank/DDBJ databases">
        <authorList>
            <person name="Zhang X."/>
        </authorList>
    </citation>
    <scope>NUCLEOTIDE SEQUENCE</scope>
    <source>
        <strain evidence="6">YF14B1</strain>
    </source>
</reference>
<dbReference type="Pfam" id="PF01885">
    <property type="entry name" value="PTS_2-RNA"/>
    <property type="match status" value="1"/>
</dbReference>
<evidence type="ECO:0000256" key="3">
    <source>
        <dbReference type="ARBA" id="ARBA00023027"/>
    </source>
</evidence>
<evidence type="ECO:0000313" key="6">
    <source>
        <dbReference type="EMBL" id="MDJ1485256.1"/>
    </source>
</evidence>
<evidence type="ECO:0000256" key="1">
    <source>
        <dbReference type="ARBA" id="ARBA00009836"/>
    </source>
</evidence>
<dbReference type="InterPro" id="IPR042081">
    <property type="entry name" value="RNA_2'-PTrans_C"/>
</dbReference>
<name>A0AAE3QUJ6_9BACT</name>
<dbReference type="GO" id="GO:0000215">
    <property type="term" value="F:tRNA 2'-phosphotransferase activity"/>
    <property type="evidence" value="ECO:0007669"/>
    <property type="project" value="TreeGrafter"/>
</dbReference>
<accession>A0AAE3QUJ6</accession>
<dbReference type="Proteomes" id="UP001241110">
    <property type="component" value="Unassembled WGS sequence"/>
</dbReference>
<dbReference type="InterPro" id="IPR022928">
    <property type="entry name" value="RNA_2'-PTrans_KptA"/>
</dbReference>
<dbReference type="SUPFAM" id="SSF56399">
    <property type="entry name" value="ADP-ribosylation"/>
    <property type="match status" value="1"/>
</dbReference>
<dbReference type="InterPro" id="IPR002745">
    <property type="entry name" value="Ptrans_KptA/Tpt1"/>
</dbReference>
<dbReference type="InterPro" id="IPR042080">
    <property type="entry name" value="RNA_2'-PTrans_N"/>
</dbReference>
<evidence type="ECO:0000313" key="7">
    <source>
        <dbReference type="Proteomes" id="UP001241110"/>
    </source>
</evidence>
<gene>
    <name evidence="5" type="primary">kptA</name>
    <name evidence="6" type="ORF">QNI16_32495</name>
</gene>